<protein>
    <submittedName>
        <fullName evidence="2">Tetratricopeptide repeat protein</fullName>
    </submittedName>
</protein>
<name>A0ABW9M4M4_9MYCO</name>
<dbReference type="PANTHER" id="PTHR46082">
    <property type="entry name" value="ATP/GTP-BINDING PROTEIN-RELATED"/>
    <property type="match status" value="1"/>
</dbReference>
<evidence type="ECO:0000313" key="3">
    <source>
        <dbReference type="Proteomes" id="UP001635817"/>
    </source>
</evidence>
<dbReference type="InterPro" id="IPR053137">
    <property type="entry name" value="NLR-like"/>
</dbReference>
<proteinExistence type="predicted"/>
<accession>A0ABW9M4M4</accession>
<gene>
    <name evidence="2" type="ORF">ACK4CP_29680</name>
</gene>
<dbReference type="Gene3D" id="3.40.50.300">
    <property type="entry name" value="P-loop containing nucleotide triphosphate hydrolases"/>
    <property type="match status" value="1"/>
</dbReference>
<dbReference type="SUPFAM" id="SSF52540">
    <property type="entry name" value="P-loop containing nucleoside triphosphate hydrolases"/>
    <property type="match status" value="1"/>
</dbReference>
<dbReference type="Pfam" id="PF00931">
    <property type="entry name" value="NB-ARC"/>
    <property type="match status" value="1"/>
</dbReference>
<dbReference type="RefSeq" id="WP_409552672.1">
    <property type="nucleotide sequence ID" value="NZ_JBKBDE010000013.1"/>
</dbReference>
<reference evidence="2 3" key="1">
    <citation type="submission" date="2024-12" db="EMBL/GenBank/DDBJ databases">
        <title>The coexistence of Mycolicibacterium septicum and Mycolicibacterium nivoides in clinical samples.</title>
        <authorList>
            <person name="Wang C."/>
            <person name="Feng Y."/>
            <person name="Zong Z."/>
        </authorList>
    </citation>
    <scope>NUCLEOTIDE SEQUENCE [LARGE SCALE GENOMIC DNA]</scope>
    <source>
        <strain evidence="2 3">120310</strain>
    </source>
</reference>
<dbReference type="Gene3D" id="1.25.40.10">
    <property type="entry name" value="Tetratricopeptide repeat domain"/>
    <property type="match status" value="1"/>
</dbReference>
<dbReference type="Pfam" id="PF13374">
    <property type="entry name" value="TPR_10"/>
    <property type="match status" value="2"/>
</dbReference>
<dbReference type="InterPro" id="IPR027417">
    <property type="entry name" value="P-loop_NTPase"/>
</dbReference>
<organism evidence="2 3">
    <name type="scientific">Mycolicibacterium septicum</name>
    <dbReference type="NCBI Taxonomy" id="98668"/>
    <lineage>
        <taxon>Bacteria</taxon>
        <taxon>Bacillati</taxon>
        <taxon>Actinomycetota</taxon>
        <taxon>Actinomycetes</taxon>
        <taxon>Mycobacteriales</taxon>
        <taxon>Mycobacteriaceae</taxon>
        <taxon>Mycolicibacterium</taxon>
    </lineage>
</organism>
<sequence>MTTPTSPKPSTDASVPASVIVRDSKGTLVGQGVVNNYFNERPPIIWPQQVGARPQLRDFYQRAALKEFEISGWGRTLIIIGLGGVGKTQLAADFAQRAQTEVDLLVWVAADSSASLLAVFSEAADRLQLDGADAAAGARRFVEWLATTQRRWLVVLDDVQDPADIGDLWPPERPNGCTVVTTRRRDAALVLQGSSVEVGVFTADEAVAFLEANLGPSDSAALLASDLGYLPLALAHAVAYMRDLELTYDEYRVRLADRTRRLEELFGDLSIGSSHARAVASTWQVSIDAANESRPRGIARPVLELASQLDANGIPTQVFTTAPAQQWISGRIGGSAEQSLRPTDCNDALQVLSRYNLVVNEKAASLARVHALVQRAVRESLQTDERTVALTAADALLSAWPEIEKDSGQGDLLRTNVFALYDHCPDALWDADGNHPVLNRANRSLGDGALIEHAISHARDMCAESERRLGRRHRCTFRWRRSLAGWQGDAGSGKEAAETLERVVADAEDLLGPDDPVALDSRSSLAYQRGQAGDPTAAAAGLVAVADDMARVYGARDRRTLSTENQAGYWIGKGGHADEAIDFLKPVLAEAKVVLASDDRMMFDIRHNLGYWIGEAGNPAESVTVLQAVLDDAEKVLGPHHRDVSGYRSNLAYMRGCAGDIKGAIDALETVLSDRIDMFGLSHRNTLASWIGYLRFRIQLGEHGDEVLEEATQLTGIYTDVHGATHHETLDSREMLGSLRGARGDITGAVADLADVLADRERVFPGDVRGSGKTRAELDRWRALMP</sequence>
<dbReference type="EMBL" id="JBKBDE010000013">
    <property type="protein sequence ID" value="MFN6554595.1"/>
    <property type="molecule type" value="Genomic_DNA"/>
</dbReference>
<comment type="caution">
    <text evidence="2">The sequence shown here is derived from an EMBL/GenBank/DDBJ whole genome shotgun (WGS) entry which is preliminary data.</text>
</comment>
<dbReference type="PANTHER" id="PTHR46082:SF6">
    <property type="entry name" value="AAA+ ATPASE DOMAIN-CONTAINING PROTEIN-RELATED"/>
    <property type="match status" value="1"/>
</dbReference>
<evidence type="ECO:0000259" key="1">
    <source>
        <dbReference type="Pfam" id="PF00931"/>
    </source>
</evidence>
<dbReference type="SUPFAM" id="SSF48452">
    <property type="entry name" value="TPR-like"/>
    <property type="match status" value="1"/>
</dbReference>
<keyword evidence="3" id="KW-1185">Reference proteome</keyword>
<evidence type="ECO:0000313" key="2">
    <source>
        <dbReference type="EMBL" id="MFN6554595.1"/>
    </source>
</evidence>
<dbReference type="InterPro" id="IPR011990">
    <property type="entry name" value="TPR-like_helical_dom_sf"/>
</dbReference>
<feature type="domain" description="NB-ARC" evidence="1">
    <location>
        <begin position="76"/>
        <end position="214"/>
    </location>
</feature>
<dbReference type="InterPro" id="IPR002182">
    <property type="entry name" value="NB-ARC"/>
</dbReference>
<dbReference type="Proteomes" id="UP001635817">
    <property type="component" value="Unassembled WGS sequence"/>
</dbReference>